<proteinExistence type="predicted"/>
<dbReference type="EMBL" id="ML170252">
    <property type="protein sequence ID" value="TDL16076.1"/>
    <property type="molecule type" value="Genomic_DNA"/>
</dbReference>
<dbReference type="AlphaFoldDB" id="A0A4Y7PM00"/>
<sequence length="183" mass="20261">MPSILEQRFWLVGQILGLILDVLVFGFTFAKTIRHAIEMRRVALGNGLGYFILRDGTMYFLAKLMFGVLGTILFFIPVPDQTANWFDVTPSIANSVALLLAIRLVLNLRQVSRNQEAGNLTLGGIETIRDPVFATNSFLGNIGAQLRVGPNEEEEIEEIPIDVEKCEVARGSEITDRGHLSSV</sequence>
<keyword evidence="1" id="KW-0472">Membrane</keyword>
<keyword evidence="3" id="KW-1185">Reference proteome</keyword>
<gene>
    <name evidence="2" type="ORF">BD410DRAFT_844692</name>
</gene>
<keyword evidence="1" id="KW-0812">Transmembrane</keyword>
<name>A0A4Y7PM00_9AGAM</name>
<feature type="transmembrane region" description="Helical" evidence="1">
    <location>
        <begin position="51"/>
        <end position="76"/>
    </location>
</feature>
<evidence type="ECO:0000313" key="2">
    <source>
        <dbReference type="EMBL" id="TDL16076.1"/>
    </source>
</evidence>
<dbReference type="Proteomes" id="UP000294933">
    <property type="component" value="Unassembled WGS sequence"/>
</dbReference>
<accession>A0A4Y7PM00</accession>
<protein>
    <submittedName>
        <fullName evidence="2">Uncharacterized protein</fullName>
    </submittedName>
</protein>
<keyword evidence="1" id="KW-1133">Transmembrane helix</keyword>
<reference evidence="2 3" key="1">
    <citation type="submission" date="2018-06" db="EMBL/GenBank/DDBJ databases">
        <title>A transcriptomic atlas of mushroom development highlights an independent origin of complex multicellularity.</title>
        <authorList>
            <consortium name="DOE Joint Genome Institute"/>
            <person name="Krizsan K."/>
            <person name="Almasi E."/>
            <person name="Merenyi Z."/>
            <person name="Sahu N."/>
            <person name="Viragh M."/>
            <person name="Koszo T."/>
            <person name="Mondo S."/>
            <person name="Kiss B."/>
            <person name="Balint B."/>
            <person name="Kues U."/>
            <person name="Barry K."/>
            <person name="Hegedus J.C."/>
            <person name="Henrissat B."/>
            <person name="Johnson J."/>
            <person name="Lipzen A."/>
            <person name="Ohm R."/>
            <person name="Nagy I."/>
            <person name="Pangilinan J."/>
            <person name="Yan J."/>
            <person name="Xiong Y."/>
            <person name="Grigoriev I.V."/>
            <person name="Hibbett D.S."/>
            <person name="Nagy L.G."/>
        </authorList>
    </citation>
    <scope>NUCLEOTIDE SEQUENCE [LARGE SCALE GENOMIC DNA]</scope>
    <source>
        <strain evidence="2 3">SZMC22713</strain>
    </source>
</reference>
<evidence type="ECO:0000313" key="3">
    <source>
        <dbReference type="Proteomes" id="UP000294933"/>
    </source>
</evidence>
<evidence type="ECO:0000256" key="1">
    <source>
        <dbReference type="SAM" id="Phobius"/>
    </source>
</evidence>
<feature type="transmembrane region" description="Helical" evidence="1">
    <location>
        <begin position="12"/>
        <end position="30"/>
    </location>
</feature>
<feature type="transmembrane region" description="Helical" evidence="1">
    <location>
        <begin position="88"/>
        <end position="106"/>
    </location>
</feature>
<organism evidence="2 3">
    <name type="scientific">Rickenella mellea</name>
    <dbReference type="NCBI Taxonomy" id="50990"/>
    <lineage>
        <taxon>Eukaryota</taxon>
        <taxon>Fungi</taxon>
        <taxon>Dikarya</taxon>
        <taxon>Basidiomycota</taxon>
        <taxon>Agaricomycotina</taxon>
        <taxon>Agaricomycetes</taxon>
        <taxon>Hymenochaetales</taxon>
        <taxon>Rickenellaceae</taxon>
        <taxon>Rickenella</taxon>
    </lineage>
</organism>
<dbReference type="VEuPathDB" id="FungiDB:BD410DRAFT_844692"/>